<feature type="region of interest" description="Disordered" evidence="2">
    <location>
        <begin position="82"/>
        <end position="118"/>
    </location>
</feature>
<sequence length="457" mass="50413">MAASLVEPSGSPARPKCKVCTLAAATYTCPRCNLPYCSLSCYKQHGNDCTEDFYREQAQGELQGQTVSREERARMQDALQRLNNLDNASETSSEQGESSEQEENSSAPLSKKQRQAVEALAEKISQGMQISEEDLSPEELRRFQQGLASGQLGSLLQPWQPWWLSGAASRLRLTPGGTRAVQPLDGPSSPQMDVSSSPSVLSAQLQESPAAVISAADAAVPEPPRESLPSLSMLTKAQPSPLLRWQLLEIVYAYCCTLRVFHGDWQDEPEEAVEMAQALAPTLAPTPISSPASAEDALLGCLLRAAHPGQLGFAGLPKWRGRLDRVARPFVKYPYTRPLVKARGMDLYLYLPVEEGLGSRKQKDVDHVPTGWINWEDDEHHFLKLQDEGDSTMGWALVTACAVMMVLPMHGNSGDLVRTRHPTGHRSASAPVKWKPKIPENENHPYKEYFGIVRVYR</sequence>
<organism evidence="4 5">
    <name type="scientific">Apatococcus fuscideae</name>
    <dbReference type="NCBI Taxonomy" id="2026836"/>
    <lineage>
        <taxon>Eukaryota</taxon>
        <taxon>Viridiplantae</taxon>
        <taxon>Chlorophyta</taxon>
        <taxon>core chlorophytes</taxon>
        <taxon>Trebouxiophyceae</taxon>
        <taxon>Chlorellales</taxon>
        <taxon>Chlorellaceae</taxon>
        <taxon>Apatococcus</taxon>
    </lineage>
</organism>
<dbReference type="PANTHER" id="PTHR15555:SF0">
    <property type="entry name" value="ZINC FINGER HIT DOMAIN-CONTAINING PROTEIN 2"/>
    <property type="match status" value="1"/>
</dbReference>
<gene>
    <name evidence="4" type="ORF">WJX84_000043</name>
</gene>
<dbReference type="InterPro" id="IPR039646">
    <property type="entry name" value="ZNHIT2"/>
</dbReference>
<dbReference type="InterPro" id="IPR007529">
    <property type="entry name" value="Znf_HIT"/>
</dbReference>
<dbReference type="PROSITE" id="PS51083">
    <property type="entry name" value="ZF_HIT"/>
    <property type="match status" value="1"/>
</dbReference>
<evidence type="ECO:0000259" key="3">
    <source>
        <dbReference type="PROSITE" id="PS51083"/>
    </source>
</evidence>
<feature type="domain" description="HIT-type" evidence="3">
    <location>
        <begin position="17"/>
        <end position="49"/>
    </location>
</feature>
<reference evidence="4 5" key="1">
    <citation type="journal article" date="2024" name="Nat. Commun.">
        <title>Phylogenomics reveals the evolutionary origins of lichenization in chlorophyte algae.</title>
        <authorList>
            <person name="Puginier C."/>
            <person name="Libourel C."/>
            <person name="Otte J."/>
            <person name="Skaloud P."/>
            <person name="Haon M."/>
            <person name="Grisel S."/>
            <person name="Petersen M."/>
            <person name="Berrin J.G."/>
            <person name="Delaux P.M."/>
            <person name="Dal Grande F."/>
            <person name="Keller J."/>
        </authorList>
    </citation>
    <scope>NUCLEOTIDE SEQUENCE [LARGE SCALE GENOMIC DNA]</scope>
    <source>
        <strain evidence="4 5">SAG 2523</strain>
    </source>
</reference>
<dbReference type="CDD" id="cd23024">
    <property type="entry name" value="zf-HIT_ZNHIT2-3"/>
    <property type="match status" value="1"/>
</dbReference>
<dbReference type="Pfam" id="PF04438">
    <property type="entry name" value="zf-HIT"/>
    <property type="match status" value="1"/>
</dbReference>
<accession>A0AAW1SSP6</accession>
<proteinExistence type="predicted"/>
<keyword evidence="1" id="KW-0479">Metal-binding</keyword>
<evidence type="ECO:0000313" key="5">
    <source>
        <dbReference type="Proteomes" id="UP001485043"/>
    </source>
</evidence>
<evidence type="ECO:0000256" key="1">
    <source>
        <dbReference type="PROSITE-ProRule" id="PRU00453"/>
    </source>
</evidence>
<evidence type="ECO:0000256" key="2">
    <source>
        <dbReference type="SAM" id="MobiDB-lite"/>
    </source>
</evidence>
<keyword evidence="5" id="KW-1185">Reference proteome</keyword>
<dbReference type="GO" id="GO:0008270">
    <property type="term" value="F:zinc ion binding"/>
    <property type="evidence" value="ECO:0007669"/>
    <property type="project" value="UniProtKB-UniRule"/>
</dbReference>
<dbReference type="PANTHER" id="PTHR15555">
    <property type="entry name" value="ZINC FINGER HIT DOMAIN CONTAINING PROTEIN 2 PROTEIN FON -RELATED"/>
    <property type="match status" value="1"/>
</dbReference>
<dbReference type="SUPFAM" id="SSF144232">
    <property type="entry name" value="HIT/MYND zinc finger-like"/>
    <property type="match status" value="1"/>
</dbReference>
<keyword evidence="1" id="KW-0863">Zinc-finger</keyword>
<dbReference type="AlphaFoldDB" id="A0AAW1SSP6"/>
<evidence type="ECO:0000313" key="4">
    <source>
        <dbReference type="EMBL" id="KAK9853612.1"/>
    </source>
</evidence>
<comment type="caution">
    <text evidence="4">The sequence shown here is derived from an EMBL/GenBank/DDBJ whole genome shotgun (WGS) entry which is preliminary data.</text>
</comment>
<keyword evidence="1" id="KW-0862">Zinc</keyword>
<name>A0AAW1SSP6_9CHLO</name>
<dbReference type="Gene3D" id="3.30.60.190">
    <property type="match status" value="1"/>
</dbReference>
<dbReference type="EMBL" id="JALJOV010001138">
    <property type="protein sequence ID" value="KAK9853612.1"/>
    <property type="molecule type" value="Genomic_DNA"/>
</dbReference>
<dbReference type="Proteomes" id="UP001485043">
    <property type="component" value="Unassembled WGS sequence"/>
</dbReference>
<protein>
    <recommendedName>
        <fullName evidence="3">HIT-type domain-containing protein</fullName>
    </recommendedName>
</protein>